<evidence type="ECO:0000256" key="4">
    <source>
        <dbReference type="ARBA" id="ARBA00022801"/>
    </source>
</evidence>
<comment type="similarity">
    <text evidence="2">Belongs to the Nudix hydrolase family.</text>
</comment>
<dbReference type="Proteomes" id="UP000693672">
    <property type="component" value="Unassembled WGS sequence"/>
</dbReference>
<reference evidence="7" key="1">
    <citation type="submission" date="2021-06" db="EMBL/GenBank/DDBJ databases">
        <authorList>
            <person name="Criscuolo A."/>
        </authorList>
    </citation>
    <scope>NUCLEOTIDE SEQUENCE</scope>
    <source>
        <strain evidence="7">CIP111600</strain>
    </source>
</reference>
<evidence type="ECO:0000256" key="2">
    <source>
        <dbReference type="ARBA" id="ARBA00005582"/>
    </source>
</evidence>
<dbReference type="EC" id="3.6.1.22" evidence="7"/>
<keyword evidence="4 7" id="KW-0378">Hydrolase</keyword>
<keyword evidence="8" id="KW-1185">Reference proteome</keyword>
<keyword evidence="3" id="KW-0479">Metal-binding</keyword>
<dbReference type="EMBL" id="CAJVAS010000016">
    <property type="protein sequence ID" value="CAG7635700.1"/>
    <property type="molecule type" value="Genomic_DNA"/>
</dbReference>
<dbReference type="CDD" id="cd18886">
    <property type="entry name" value="NUDIX_MutT_Nudt1"/>
    <property type="match status" value="1"/>
</dbReference>
<gene>
    <name evidence="7" type="primary">nudC_3</name>
    <name evidence="7" type="ORF">PAESOLCIP111_03694</name>
</gene>
<dbReference type="InterPro" id="IPR020084">
    <property type="entry name" value="NUDIX_hydrolase_CS"/>
</dbReference>
<comment type="cofactor">
    <cofactor evidence="1">
        <name>Mg(2+)</name>
        <dbReference type="ChEBI" id="CHEBI:18420"/>
    </cofactor>
</comment>
<dbReference type="GO" id="GO:0016818">
    <property type="term" value="F:hydrolase activity, acting on acid anhydrides, in phosphorus-containing anhydrides"/>
    <property type="evidence" value="ECO:0007669"/>
    <property type="project" value="TreeGrafter"/>
</dbReference>
<feature type="domain" description="Nudix hydrolase" evidence="6">
    <location>
        <begin position="1"/>
        <end position="139"/>
    </location>
</feature>
<dbReference type="AlphaFoldDB" id="A0A916NR33"/>
<evidence type="ECO:0000313" key="8">
    <source>
        <dbReference type="Proteomes" id="UP000693672"/>
    </source>
</evidence>
<proteinExistence type="inferred from homology"/>
<dbReference type="PROSITE" id="PS00893">
    <property type="entry name" value="NUDIX_BOX"/>
    <property type="match status" value="1"/>
</dbReference>
<dbReference type="RefSeq" id="WP_218093432.1">
    <property type="nucleotide sequence ID" value="NZ_CAJVAS010000016.1"/>
</dbReference>
<name>A0A916NR33_9BACL</name>
<evidence type="ECO:0000256" key="5">
    <source>
        <dbReference type="ARBA" id="ARBA00022842"/>
    </source>
</evidence>
<organism evidence="7 8">
    <name type="scientific">Paenibacillus solanacearum</name>
    <dbReference type="NCBI Taxonomy" id="2048548"/>
    <lineage>
        <taxon>Bacteria</taxon>
        <taxon>Bacillati</taxon>
        <taxon>Bacillota</taxon>
        <taxon>Bacilli</taxon>
        <taxon>Bacillales</taxon>
        <taxon>Paenibacillaceae</taxon>
        <taxon>Paenibacillus</taxon>
    </lineage>
</organism>
<sequence length="172" mass="19409">MSMLKYTICFVIRGSRVLMLNRSKPPGMGCWNGVGGKIEPGETPEQGAIREIREETGIEARELYYAGQVTWFSALGTMSGAHLFVAELPEHADEAYAANEAPQETEEGLLAWKEIEWLLDERNKGLISHLHLYLRSVLERTGCYAFECYFNDQGQVMRFEQSALHKMETTGA</sequence>
<evidence type="ECO:0000259" key="6">
    <source>
        <dbReference type="PROSITE" id="PS51462"/>
    </source>
</evidence>
<evidence type="ECO:0000256" key="3">
    <source>
        <dbReference type="ARBA" id="ARBA00022723"/>
    </source>
</evidence>
<keyword evidence="5" id="KW-0460">Magnesium</keyword>
<dbReference type="GO" id="GO:0046872">
    <property type="term" value="F:metal ion binding"/>
    <property type="evidence" value="ECO:0007669"/>
    <property type="project" value="UniProtKB-KW"/>
</dbReference>
<dbReference type="PANTHER" id="PTHR43758">
    <property type="entry name" value="7,8-DIHYDRO-8-OXOGUANINE TRIPHOSPHATASE"/>
    <property type="match status" value="1"/>
</dbReference>
<protein>
    <submittedName>
        <fullName evidence="7">NADH pyrophosphatase</fullName>
        <ecNumber evidence="7">3.6.1.22</ecNumber>
    </submittedName>
</protein>
<dbReference type="InterPro" id="IPR000086">
    <property type="entry name" value="NUDIX_hydrolase_dom"/>
</dbReference>
<accession>A0A916NR33</accession>
<evidence type="ECO:0000256" key="1">
    <source>
        <dbReference type="ARBA" id="ARBA00001946"/>
    </source>
</evidence>
<dbReference type="PROSITE" id="PS51462">
    <property type="entry name" value="NUDIX"/>
    <property type="match status" value="1"/>
</dbReference>
<dbReference type="PANTHER" id="PTHR43758:SF2">
    <property type="entry name" value="OXIDIZED PURINE NUCLEOSIDE TRIPHOSPHATE HYDROLASE"/>
    <property type="match status" value="1"/>
</dbReference>
<evidence type="ECO:0000313" key="7">
    <source>
        <dbReference type="EMBL" id="CAG7635700.1"/>
    </source>
</evidence>
<dbReference type="Pfam" id="PF00293">
    <property type="entry name" value="NUDIX"/>
    <property type="match status" value="1"/>
</dbReference>
<comment type="caution">
    <text evidence="7">The sequence shown here is derived from an EMBL/GenBank/DDBJ whole genome shotgun (WGS) entry which is preliminary data.</text>
</comment>
<dbReference type="GO" id="GO:0005737">
    <property type="term" value="C:cytoplasm"/>
    <property type="evidence" value="ECO:0007669"/>
    <property type="project" value="TreeGrafter"/>
</dbReference>